<feature type="transmembrane region" description="Helical" evidence="6">
    <location>
        <begin position="12"/>
        <end position="32"/>
    </location>
</feature>
<feature type="domain" description="DUF2179" evidence="7">
    <location>
        <begin position="228"/>
        <end position="279"/>
    </location>
</feature>
<feature type="transmembrane region" description="Helical" evidence="6">
    <location>
        <begin position="150"/>
        <end position="171"/>
    </location>
</feature>
<gene>
    <name evidence="8" type="ORF">TNO010_30057</name>
</gene>
<keyword evidence="2" id="KW-1003">Cell membrane</keyword>
<proteinExistence type="predicted"/>
<accession>A0A2I2M992</accession>
<protein>
    <recommendedName>
        <fullName evidence="7">DUF2179 domain-containing protein</fullName>
    </recommendedName>
</protein>
<dbReference type="Gene3D" id="3.30.70.120">
    <property type="match status" value="1"/>
</dbReference>
<dbReference type="AlphaFoldDB" id="A0A2I2M992"/>
<evidence type="ECO:0000313" key="9">
    <source>
        <dbReference type="Proteomes" id="UP000490060"/>
    </source>
</evidence>
<dbReference type="InterPro" id="IPR003740">
    <property type="entry name" value="YitT"/>
</dbReference>
<evidence type="ECO:0000256" key="1">
    <source>
        <dbReference type="ARBA" id="ARBA00004651"/>
    </source>
</evidence>
<keyword evidence="3 6" id="KW-0812">Transmembrane</keyword>
<dbReference type="RefSeq" id="WP_058885929.1">
    <property type="nucleotide sequence ID" value="NZ_JAFMUG010000001.1"/>
</dbReference>
<dbReference type="Pfam" id="PF02588">
    <property type="entry name" value="YitT_membrane"/>
    <property type="match status" value="1"/>
</dbReference>
<keyword evidence="5 6" id="KW-0472">Membrane</keyword>
<feature type="transmembrane region" description="Helical" evidence="6">
    <location>
        <begin position="79"/>
        <end position="98"/>
    </location>
</feature>
<organism evidence="8 9">
    <name type="scientific">Tenacibaculum finnmarkense genomovar ulcerans</name>
    <dbReference type="NCBI Taxonomy" id="2781388"/>
    <lineage>
        <taxon>Bacteria</taxon>
        <taxon>Pseudomonadati</taxon>
        <taxon>Bacteroidota</taxon>
        <taxon>Flavobacteriia</taxon>
        <taxon>Flavobacteriales</taxon>
        <taxon>Flavobacteriaceae</taxon>
        <taxon>Tenacibaculum</taxon>
        <taxon>Tenacibaculum finnmarkense</taxon>
    </lineage>
</organism>
<feature type="transmembrane region" description="Helical" evidence="6">
    <location>
        <begin position="52"/>
        <end position="72"/>
    </location>
</feature>
<evidence type="ECO:0000256" key="3">
    <source>
        <dbReference type="ARBA" id="ARBA00022692"/>
    </source>
</evidence>
<dbReference type="PIRSF" id="PIRSF006483">
    <property type="entry name" value="Membrane_protein_YitT"/>
    <property type="match status" value="1"/>
</dbReference>
<name>A0A2I2M992_9FLAO</name>
<dbReference type="InterPro" id="IPR051461">
    <property type="entry name" value="UPF0750_membrane"/>
</dbReference>
<feature type="transmembrane region" description="Helical" evidence="6">
    <location>
        <begin position="177"/>
        <end position="196"/>
    </location>
</feature>
<evidence type="ECO:0000256" key="6">
    <source>
        <dbReference type="SAM" id="Phobius"/>
    </source>
</evidence>
<dbReference type="InterPro" id="IPR015867">
    <property type="entry name" value="N-reg_PII/ATP_PRibTrfase_C"/>
</dbReference>
<dbReference type="EMBL" id="OENE01000023">
    <property type="protein sequence ID" value="SOU89081.1"/>
    <property type="molecule type" value="Genomic_DNA"/>
</dbReference>
<sequence length="285" mass="30946">MNIIKLKNELKNYFFILSGSLILAIGVVGFLAPNKIATGGTSGLSIVLNYISNIPIGMLLLITNAPLLLISVKYIGKRFAFRTMISIVSLALYIDLFREVFKFPALSDNTLLSTIYGGVCVGLGIGVIFKGDASAGGGAIIARILKDKYNFKPGTVILTLDILIIILSALVFKDLELALWAMLSIFVASKFIDLVVTGRKQNKIVHIASEDLEALKKIIASKMGVSGTLIQGNNLSQSNQRNIIFLSINKNRIMTLKNLVEKHDPEAYMIVLEATELLGSSNAVK</sequence>
<dbReference type="InterPro" id="IPR019264">
    <property type="entry name" value="DUF2179"/>
</dbReference>
<dbReference type="GO" id="GO:0005886">
    <property type="term" value="C:plasma membrane"/>
    <property type="evidence" value="ECO:0007669"/>
    <property type="project" value="UniProtKB-SubCell"/>
</dbReference>
<dbReference type="PANTHER" id="PTHR33545:SF5">
    <property type="entry name" value="UPF0750 MEMBRANE PROTEIN YITT"/>
    <property type="match status" value="1"/>
</dbReference>
<evidence type="ECO:0000259" key="7">
    <source>
        <dbReference type="Pfam" id="PF10035"/>
    </source>
</evidence>
<evidence type="ECO:0000313" key="8">
    <source>
        <dbReference type="EMBL" id="SOU89081.1"/>
    </source>
</evidence>
<dbReference type="PANTHER" id="PTHR33545">
    <property type="entry name" value="UPF0750 MEMBRANE PROTEIN YITT-RELATED"/>
    <property type="match status" value="1"/>
</dbReference>
<evidence type="ECO:0000256" key="2">
    <source>
        <dbReference type="ARBA" id="ARBA00022475"/>
    </source>
</evidence>
<dbReference type="Proteomes" id="UP000490060">
    <property type="component" value="Unassembled WGS sequence"/>
</dbReference>
<dbReference type="Pfam" id="PF10035">
    <property type="entry name" value="DUF2179"/>
    <property type="match status" value="1"/>
</dbReference>
<comment type="subcellular location">
    <subcellularLocation>
        <location evidence="1">Cell membrane</location>
        <topology evidence="1">Multi-pass membrane protein</topology>
    </subcellularLocation>
</comment>
<evidence type="ECO:0000256" key="5">
    <source>
        <dbReference type="ARBA" id="ARBA00023136"/>
    </source>
</evidence>
<reference evidence="8 9" key="1">
    <citation type="submission" date="2017-11" db="EMBL/GenBank/DDBJ databases">
        <authorList>
            <person name="Duchaud E."/>
        </authorList>
    </citation>
    <scope>NUCLEOTIDE SEQUENCE [LARGE SCALE GENOMIC DNA]</scope>
    <source>
        <strain evidence="8 9">TNO010</strain>
    </source>
</reference>
<evidence type="ECO:0000256" key="4">
    <source>
        <dbReference type="ARBA" id="ARBA00022989"/>
    </source>
</evidence>
<keyword evidence="4 6" id="KW-1133">Transmembrane helix</keyword>
<feature type="transmembrane region" description="Helical" evidence="6">
    <location>
        <begin position="110"/>
        <end position="129"/>
    </location>
</feature>